<reference evidence="2 3" key="1">
    <citation type="journal article" date="2019" name="Commun. Biol.">
        <title>The bagworm genome reveals a unique fibroin gene that provides high tensile strength.</title>
        <authorList>
            <person name="Kono N."/>
            <person name="Nakamura H."/>
            <person name="Ohtoshi R."/>
            <person name="Tomita M."/>
            <person name="Numata K."/>
            <person name="Arakawa K."/>
        </authorList>
    </citation>
    <scope>NUCLEOTIDE SEQUENCE [LARGE SCALE GENOMIC DNA]</scope>
</reference>
<evidence type="ECO:0000313" key="3">
    <source>
        <dbReference type="Proteomes" id="UP000299102"/>
    </source>
</evidence>
<evidence type="ECO:0000256" key="1">
    <source>
        <dbReference type="SAM" id="MobiDB-lite"/>
    </source>
</evidence>
<dbReference type="EMBL" id="BGZK01000928">
    <property type="protein sequence ID" value="GBP65410.1"/>
    <property type="molecule type" value="Genomic_DNA"/>
</dbReference>
<evidence type="ECO:0000313" key="2">
    <source>
        <dbReference type="EMBL" id="GBP65410.1"/>
    </source>
</evidence>
<gene>
    <name evidence="2" type="primary">shep</name>
    <name evidence="2" type="ORF">EVAR_103292_1</name>
</gene>
<protein>
    <submittedName>
        <fullName evidence="2">Protein alan shepard</fullName>
    </submittedName>
</protein>
<keyword evidence="3" id="KW-1185">Reference proteome</keyword>
<dbReference type="Proteomes" id="UP000299102">
    <property type="component" value="Unassembled WGS sequence"/>
</dbReference>
<organism evidence="2 3">
    <name type="scientific">Eumeta variegata</name>
    <name type="common">Bagworm moth</name>
    <name type="synonym">Eumeta japonica</name>
    <dbReference type="NCBI Taxonomy" id="151549"/>
    <lineage>
        <taxon>Eukaryota</taxon>
        <taxon>Metazoa</taxon>
        <taxon>Ecdysozoa</taxon>
        <taxon>Arthropoda</taxon>
        <taxon>Hexapoda</taxon>
        <taxon>Insecta</taxon>
        <taxon>Pterygota</taxon>
        <taxon>Neoptera</taxon>
        <taxon>Endopterygota</taxon>
        <taxon>Lepidoptera</taxon>
        <taxon>Glossata</taxon>
        <taxon>Ditrysia</taxon>
        <taxon>Tineoidea</taxon>
        <taxon>Psychidae</taxon>
        <taxon>Oiketicinae</taxon>
        <taxon>Eumeta</taxon>
    </lineage>
</organism>
<accession>A0A4C1XQH4</accession>
<sequence length="196" mass="20575">MFNGNPIAGAKEPLLVKFADGGNKKKTLYNKQQDGGVRSWRDGSDVVTQVRDRAPGTRTAMGVGGVYGAAAAAGECGVYRGVGVGVGVGVGAGASAAGVYGVAFHHHPQLHHHHHAPAAWLAAPYATLLPPAHHAPHPAHPQPIPIDSVPSQYYFSHPYQYFAGPTPPIIQMPMESEHASTAASPEEPYQPYAPPK</sequence>
<comment type="caution">
    <text evidence="2">The sequence shown here is derived from an EMBL/GenBank/DDBJ whole genome shotgun (WGS) entry which is preliminary data.</text>
</comment>
<dbReference type="AlphaFoldDB" id="A0A4C1XQH4"/>
<dbReference type="OrthoDB" id="7476196at2759"/>
<name>A0A4C1XQH4_EUMVA</name>
<proteinExistence type="predicted"/>
<feature type="region of interest" description="Disordered" evidence="1">
    <location>
        <begin position="175"/>
        <end position="196"/>
    </location>
</feature>